<dbReference type="RefSeq" id="WP_223910751.1">
    <property type="nucleotide sequence ID" value="NZ_AP024238.1"/>
</dbReference>
<accession>A0ABM7MKK0</accession>
<name>A0ABM7MKK0_9BURK</name>
<gene>
    <name evidence="1" type="ORF">MIZ03_1654</name>
</gene>
<protein>
    <recommendedName>
        <fullName evidence="3">DUF1631 family protein</fullName>
    </recommendedName>
</protein>
<dbReference type="Proteomes" id="UP000824366">
    <property type="component" value="Chromosome"/>
</dbReference>
<evidence type="ECO:0000313" key="1">
    <source>
        <dbReference type="EMBL" id="BCO26769.1"/>
    </source>
</evidence>
<evidence type="ECO:0008006" key="3">
    <source>
        <dbReference type="Google" id="ProtNLM"/>
    </source>
</evidence>
<dbReference type="EMBL" id="AP024238">
    <property type="protein sequence ID" value="BCO26769.1"/>
    <property type="molecule type" value="Genomic_DNA"/>
</dbReference>
<sequence>MQPSVLPDSSRSLYRDLLVQAETSSSILLSRVLEQARQSMRADVQRKLGSLERDHLELAIKMLDLQAAQLCERFPKALAQALRQHAAPDTRVGVISAQGLRLDQLELMDELQVQERVEVTRALQHVLLIAEGSLAELNTYVSALLGLSRVNAERNPLRPVAYVSALQSLMLELSLPPLVRMAWFLHASSPLGESLSKAYHDWATKLQEQGVQAVSFSLVRTPGKQLDDKRQGVQRKDREVWSPQHRQRVLTLARLRRLVAGELEAVPNKNNSKEVFARQFEREFESPQDCIVPETSFESTVPAAFEALQEMQQVDKVVQRMTQRPGVLLAQAETSPVTQSAREQLMAQARGIAQSLSVEVMALMVDNLVQDVRLLEPLRDIIARLEPALLRLVLVDTRFFSDRKHPARCLLQEISQRGLAFCSVEDPNFNAFLASLQRFVSPLASLDIENAEPFDLALKSLMSLWAEAETDGNLPSQINSVVAVLEYAEERNLLAEKMVVEMHTIADLHRVPQSVVDFLFGPWAQVMACAQLNDRSGDDDPKHYKALVNTLLWSAQPELTRKRIDKLTKLVPRLLSDLREGLRMIDYPSIKTSAFFDVLMKLHQQAFRPASNSERCGLPNSLRGDQDHWVAPAEVKASGFMAMPEDIGTAVGSSNLDDSTSNEVSPNEEKTDVLSLSVGSWVELKANGIWIRSQLSWVSPQRSMYLFTTGQGKTQSMTKRMLQRMLSTEMLRVLSDQSMVDHALDAVVQTAMLNSLDIKFE</sequence>
<organism evidence="1 2">
    <name type="scientific">Rhodoferax lithotrophicus</name>
    <dbReference type="NCBI Taxonomy" id="2798804"/>
    <lineage>
        <taxon>Bacteria</taxon>
        <taxon>Pseudomonadati</taxon>
        <taxon>Pseudomonadota</taxon>
        <taxon>Betaproteobacteria</taxon>
        <taxon>Burkholderiales</taxon>
        <taxon>Comamonadaceae</taxon>
        <taxon>Rhodoferax</taxon>
    </lineage>
</organism>
<keyword evidence="2" id="KW-1185">Reference proteome</keyword>
<reference evidence="1 2" key="1">
    <citation type="journal article" date="2021" name="Microbiol. Spectr.">
        <title>A Single Bacterium Capable of Oxidation and Reduction of Iron at Circumneutral pH.</title>
        <authorList>
            <person name="Kato S."/>
            <person name="Ohkuma M."/>
        </authorList>
    </citation>
    <scope>NUCLEOTIDE SEQUENCE [LARGE SCALE GENOMIC DNA]</scope>
    <source>
        <strain evidence="1 2">MIZ03</strain>
    </source>
</reference>
<dbReference type="Pfam" id="PF07793">
    <property type="entry name" value="DUF1631"/>
    <property type="match status" value="1"/>
</dbReference>
<proteinExistence type="predicted"/>
<dbReference type="InterPro" id="IPR012434">
    <property type="entry name" value="DUF1631"/>
</dbReference>
<evidence type="ECO:0000313" key="2">
    <source>
        <dbReference type="Proteomes" id="UP000824366"/>
    </source>
</evidence>